<dbReference type="Pfam" id="PF14111">
    <property type="entry name" value="DUF4283"/>
    <property type="match status" value="1"/>
</dbReference>
<dbReference type="InterPro" id="IPR025558">
    <property type="entry name" value="DUF4283"/>
</dbReference>
<evidence type="ECO:0000259" key="2">
    <source>
        <dbReference type="Pfam" id="PF14111"/>
    </source>
</evidence>
<comment type="caution">
    <text evidence="3">The sequence shown here is derived from an EMBL/GenBank/DDBJ whole genome shotgun (WGS) entry which is preliminary data.</text>
</comment>
<dbReference type="PANTHER" id="PTHR31286">
    <property type="entry name" value="GLYCINE-RICH CELL WALL STRUCTURAL PROTEIN 1.8-LIKE"/>
    <property type="match status" value="1"/>
</dbReference>
<feature type="compositionally biased region" description="Low complexity" evidence="1">
    <location>
        <begin position="584"/>
        <end position="602"/>
    </location>
</feature>
<dbReference type="Proteomes" id="UP000886595">
    <property type="component" value="Unassembled WGS sequence"/>
</dbReference>
<keyword evidence="4" id="KW-1185">Reference proteome</keyword>
<feature type="compositionally biased region" description="Polar residues" evidence="1">
    <location>
        <begin position="552"/>
        <end position="562"/>
    </location>
</feature>
<dbReference type="InterPro" id="IPR040256">
    <property type="entry name" value="At4g02000-like"/>
</dbReference>
<feature type="compositionally biased region" description="Basic and acidic residues" evidence="1">
    <location>
        <begin position="295"/>
        <end position="348"/>
    </location>
</feature>
<organism evidence="3 4">
    <name type="scientific">Brassica carinata</name>
    <name type="common">Ethiopian mustard</name>
    <name type="synonym">Abyssinian cabbage</name>
    <dbReference type="NCBI Taxonomy" id="52824"/>
    <lineage>
        <taxon>Eukaryota</taxon>
        <taxon>Viridiplantae</taxon>
        <taxon>Streptophyta</taxon>
        <taxon>Embryophyta</taxon>
        <taxon>Tracheophyta</taxon>
        <taxon>Spermatophyta</taxon>
        <taxon>Magnoliopsida</taxon>
        <taxon>eudicotyledons</taxon>
        <taxon>Gunneridae</taxon>
        <taxon>Pentapetalae</taxon>
        <taxon>rosids</taxon>
        <taxon>malvids</taxon>
        <taxon>Brassicales</taxon>
        <taxon>Brassicaceae</taxon>
        <taxon>Brassiceae</taxon>
        <taxon>Brassica</taxon>
    </lineage>
</organism>
<feature type="domain" description="DUF4283" evidence="2">
    <location>
        <begin position="39"/>
        <end position="121"/>
    </location>
</feature>
<reference evidence="3 4" key="1">
    <citation type="submission" date="2020-02" db="EMBL/GenBank/DDBJ databases">
        <authorList>
            <person name="Ma Q."/>
            <person name="Huang Y."/>
            <person name="Song X."/>
            <person name="Pei D."/>
        </authorList>
    </citation>
    <scope>NUCLEOTIDE SEQUENCE [LARGE SCALE GENOMIC DNA]</scope>
    <source>
        <strain evidence="3">Sxm20200214</strain>
        <tissue evidence="3">Leaf</tissue>
    </source>
</reference>
<feature type="compositionally biased region" description="Polar residues" evidence="1">
    <location>
        <begin position="251"/>
        <end position="263"/>
    </location>
</feature>
<feature type="compositionally biased region" description="Polar residues" evidence="1">
    <location>
        <begin position="230"/>
        <end position="239"/>
    </location>
</feature>
<dbReference type="AlphaFoldDB" id="A0A8X7RRG2"/>
<feature type="compositionally biased region" description="Low complexity" evidence="1">
    <location>
        <begin position="528"/>
        <end position="537"/>
    </location>
</feature>
<feature type="region of interest" description="Disordered" evidence="1">
    <location>
        <begin position="208"/>
        <end position="387"/>
    </location>
</feature>
<evidence type="ECO:0000313" key="3">
    <source>
        <dbReference type="EMBL" id="KAG2292797.1"/>
    </source>
</evidence>
<feature type="region of interest" description="Disordered" evidence="1">
    <location>
        <begin position="527"/>
        <end position="602"/>
    </location>
</feature>
<name>A0A8X7RRG2_BRACI</name>
<dbReference type="PANTHER" id="PTHR31286:SF132">
    <property type="entry name" value="DUF4283 DOMAIN-CONTAINING PROTEIN"/>
    <property type="match status" value="1"/>
</dbReference>
<feature type="region of interest" description="Disordered" evidence="1">
    <location>
        <begin position="1"/>
        <end position="21"/>
    </location>
</feature>
<sequence length="602" mass="67919">MSQSSLMIRNGGSSSGAHRTKHSDDDIIRILDCDINVAKERFKLTLIGRVFHLRGRSIDALINLLPRSRIWNVEGRVRGINFGNGRFQFDFDNETDLMMVLYKRPCQFNQWSFALERWEPFTSENFPNTIPFWISVTGVPLLVDEKKARIQVSIDADQPLKFEDRIGFPNGYIGKFSLSYEDLHRYCFTSNLISHDENTCPQLTPAEREFKKKQRAESQANNDRARLPIQGSQTYNTRNPLKRPRSPVHGRNTSPVVASTPSSHPIRDAQNPDYQNRDLRSSSRQDTGAQQGREVWSRLEAPSRREASRGRKNDRHQPRPSLPREWRQRASKEDPKNRASENRARQPEISRGTFDSQRTVSDNRASLESGEIFASRRRSPETPIAETEEERIRRIKGKVIATSSPTSLGKSARLSSSLVHRNTTLTITEKHASSPQRVSLAEQRYHLSTQEPNDLSLVPTEGLEKGIDTPLTELESAEVDNLVLETKRLEMEENMLDIDNMIDIDNHDLLGDIPDHDAEKIEAISQLSPATAATSTDAPPPSQKDTDMVDATLQQAPATKTQPKQRDQTNPYVPKGLLKKKAPRSPAKGSAASKKAQGASIP</sequence>
<gene>
    <name evidence="3" type="ORF">Bca52824_039466</name>
</gene>
<protein>
    <recommendedName>
        <fullName evidence="2">DUF4283 domain-containing protein</fullName>
    </recommendedName>
</protein>
<accession>A0A8X7RRG2</accession>
<dbReference type="OrthoDB" id="10382564at2759"/>
<evidence type="ECO:0000256" key="1">
    <source>
        <dbReference type="SAM" id="MobiDB-lite"/>
    </source>
</evidence>
<dbReference type="EMBL" id="JAAMPC010000009">
    <property type="protein sequence ID" value="KAG2292797.1"/>
    <property type="molecule type" value="Genomic_DNA"/>
</dbReference>
<feature type="compositionally biased region" description="Polar residues" evidence="1">
    <location>
        <begin position="353"/>
        <end position="366"/>
    </location>
</feature>
<feature type="compositionally biased region" description="Polar residues" evidence="1">
    <location>
        <begin position="1"/>
        <end position="17"/>
    </location>
</feature>
<proteinExistence type="predicted"/>
<evidence type="ECO:0000313" key="4">
    <source>
        <dbReference type="Proteomes" id="UP000886595"/>
    </source>
</evidence>